<sequence>MDKNALKRRNRLLKKNEARMSILLGRSAENDVEKEECKNKNKDTKKDDEGVYNEKNKKKEELKNVYAEKQKEEKKEPFNGLEDLSGKMEKEDSSISFDPSITPIEGEAKKREKANEIMSNNSNKNGGNGRTTGTEEEQNGDGITGKSNSKSSNHCAVDTKEKNRENVGDDNVGNMNKDSNEDDTADMSGESNAKNSSAKKGSAEKGGDKESHDGKRCEELNNGNGSDKNAAGEEPLLFNIDIQKFVHFTLLIILSILFSIFKLQHYDYKMLMHSNRPVRAENALSRFLASKNFFIYFSFLYNMIFSIIDIYSYFKKNNISQKELFENIKNMRKKLKSDSEALLFLLNNGATIAFFFVNIVKSYVMSMFLTHLFVDILHTYAIRMSSANVHKTVA</sequence>
<proteinExistence type="predicted"/>
<feature type="compositionally biased region" description="Polar residues" evidence="1">
    <location>
        <begin position="145"/>
        <end position="154"/>
    </location>
</feature>
<feature type="transmembrane region" description="Helical" evidence="2">
    <location>
        <begin position="363"/>
        <end position="382"/>
    </location>
</feature>
<dbReference type="VEuPathDB" id="PlasmoDB:PocGH01_04014600"/>
<dbReference type="AlphaFoldDB" id="A0A1A8VK14"/>
<keyword evidence="2" id="KW-0472">Membrane</keyword>
<feature type="compositionally biased region" description="Basic and acidic residues" evidence="1">
    <location>
        <begin position="106"/>
        <end position="115"/>
    </location>
</feature>
<evidence type="ECO:0000313" key="4">
    <source>
        <dbReference type="Proteomes" id="UP000078560"/>
    </source>
</evidence>
<feature type="transmembrane region" description="Helical" evidence="2">
    <location>
        <begin position="293"/>
        <end position="314"/>
    </location>
</feature>
<feature type="transmembrane region" description="Helical" evidence="2">
    <location>
        <begin position="245"/>
        <end position="263"/>
    </location>
</feature>
<feature type="compositionally biased region" description="Basic and acidic residues" evidence="1">
    <location>
        <begin position="84"/>
        <end position="93"/>
    </location>
</feature>
<feature type="region of interest" description="Disordered" evidence="1">
    <location>
        <begin position="27"/>
        <end position="228"/>
    </location>
</feature>
<gene>
    <name evidence="3" type="ORF">POVCU2_0006180</name>
</gene>
<dbReference type="EMBL" id="FLQU01000085">
    <property type="protein sequence ID" value="SBS80602.1"/>
    <property type="molecule type" value="Genomic_DNA"/>
</dbReference>
<evidence type="ECO:0000256" key="2">
    <source>
        <dbReference type="SAM" id="Phobius"/>
    </source>
</evidence>
<feature type="compositionally biased region" description="Basic and acidic residues" evidence="1">
    <location>
        <begin position="28"/>
        <end position="77"/>
    </location>
</feature>
<dbReference type="Proteomes" id="UP000078560">
    <property type="component" value="Unassembled WGS sequence"/>
</dbReference>
<keyword evidence="2" id="KW-0812">Transmembrane</keyword>
<evidence type="ECO:0000313" key="3">
    <source>
        <dbReference type="EMBL" id="SBS80602.1"/>
    </source>
</evidence>
<name>A0A1A8VK14_PLAOA</name>
<protein>
    <submittedName>
        <fullName evidence="3">Uncharacterized protein</fullName>
    </submittedName>
</protein>
<reference evidence="4" key="1">
    <citation type="submission" date="2016-05" db="EMBL/GenBank/DDBJ databases">
        <authorList>
            <person name="Naeem Raeece"/>
        </authorList>
    </citation>
    <scope>NUCLEOTIDE SEQUENCE [LARGE SCALE GENOMIC DNA]</scope>
</reference>
<feature type="compositionally biased region" description="Basic and acidic residues" evidence="1">
    <location>
        <begin position="201"/>
        <end position="219"/>
    </location>
</feature>
<accession>A0A1A8VK14</accession>
<feature type="compositionally biased region" description="Basic and acidic residues" evidence="1">
    <location>
        <begin position="157"/>
        <end position="167"/>
    </location>
</feature>
<keyword evidence="2" id="KW-1133">Transmembrane helix</keyword>
<evidence type="ECO:0000256" key="1">
    <source>
        <dbReference type="SAM" id="MobiDB-lite"/>
    </source>
</evidence>
<organism evidence="3 4">
    <name type="scientific">Plasmodium ovale curtisi</name>
    <dbReference type="NCBI Taxonomy" id="864141"/>
    <lineage>
        <taxon>Eukaryota</taxon>
        <taxon>Sar</taxon>
        <taxon>Alveolata</taxon>
        <taxon>Apicomplexa</taxon>
        <taxon>Aconoidasida</taxon>
        <taxon>Haemosporida</taxon>
        <taxon>Plasmodiidae</taxon>
        <taxon>Plasmodium</taxon>
        <taxon>Plasmodium (Plasmodium)</taxon>
    </lineage>
</organism>
<feature type="compositionally biased region" description="Low complexity" evidence="1">
    <location>
        <begin position="188"/>
        <end position="200"/>
    </location>
</feature>